<reference evidence="1 2" key="1">
    <citation type="submission" date="2019-03" db="EMBL/GenBank/DDBJ databases">
        <title>Paracraurococcus aquatilis NE82 genome sequence.</title>
        <authorList>
            <person name="Zhao Y."/>
            <person name="Du Z."/>
        </authorList>
    </citation>
    <scope>NUCLEOTIDE SEQUENCE [LARGE SCALE GENOMIC DNA]</scope>
    <source>
        <strain evidence="1 2">NE82</strain>
    </source>
</reference>
<evidence type="ECO:0000313" key="2">
    <source>
        <dbReference type="Proteomes" id="UP000295023"/>
    </source>
</evidence>
<dbReference type="RefSeq" id="WP_132286613.1">
    <property type="nucleotide sequence ID" value="NZ_SKBM01000006.1"/>
</dbReference>
<dbReference type="Proteomes" id="UP000295023">
    <property type="component" value="Unassembled WGS sequence"/>
</dbReference>
<evidence type="ECO:0000313" key="1">
    <source>
        <dbReference type="EMBL" id="TCZ63877.1"/>
    </source>
</evidence>
<name>A0A4V2WLP2_9PROT</name>
<protein>
    <submittedName>
        <fullName evidence="1">Uncharacterized protein</fullName>
    </submittedName>
</protein>
<accession>A0A4V2WLP2</accession>
<dbReference type="AlphaFoldDB" id="A0A4V2WLP2"/>
<keyword evidence="2" id="KW-1185">Reference proteome</keyword>
<proteinExistence type="predicted"/>
<gene>
    <name evidence="1" type="ORF">EXY23_07760</name>
</gene>
<organism evidence="1 2">
    <name type="scientific">Roseicella aquatilis</name>
    <dbReference type="NCBI Taxonomy" id="2527868"/>
    <lineage>
        <taxon>Bacteria</taxon>
        <taxon>Pseudomonadati</taxon>
        <taxon>Pseudomonadota</taxon>
        <taxon>Alphaproteobacteria</taxon>
        <taxon>Acetobacterales</taxon>
        <taxon>Roseomonadaceae</taxon>
        <taxon>Roseicella</taxon>
    </lineage>
</organism>
<sequence>MSDSGVLCRPAGSAVVTFYGSFRFVTCTTIGAAARSTVEALMFRAVTRTLSFDQTLQSSTKAMLLVSSEASAKSVPPYAAYCDVGVGVGVGFDVGVCHRIGVLRVSEGMNDSA</sequence>
<dbReference type="EMBL" id="SKBM01000006">
    <property type="protein sequence ID" value="TCZ63877.1"/>
    <property type="molecule type" value="Genomic_DNA"/>
</dbReference>
<comment type="caution">
    <text evidence="1">The sequence shown here is derived from an EMBL/GenBank/DDBJ whole genome shotgun (WGS) entry which is preliminary data.</text>
</comment>